<dbReference type="EMBL" id="JAZHXI010000008">
    <property type="protein sequence ID" value="KAL2069169.1"/>
    <property type="molecule type" value="Genomic_DNA"/>
</dbReference>
<evidence type="ECO:0000313" key="3">
    <source>
        <dbReference type="EMBL" id="KAL2069169.1"/>
    </source>
</evidence>
<dbReference type="Proteomes" id="UP001595075">
    <property type="component" value="Unassembled WGS sequence"/>
</dbReference>
<sequence length="415" mass="47109">MASSDTILSARLGNLSLQQNPNSNSTAAESVPARRTRRRQGPTVSERMLWGVSNLISTIYVGPPEDEDRTSAGVTIKNLKSVASYNWKDVEHPTIYVPGLPPKFTPPTLPTQLQKDNLTRSAPRSPAAPVDPLFQAILHEHPDYDMSSIEVVTTRNSLRDLLDFASNRSGKWRLDIDMIHGTMFINQWEEFRLMLINGRQNSGYGHAFEDCLVTKEQHLEDSLHHERIVRYELGGLEFMVRFEADAYIAGEDDETSHDLRATVADSTAPVPTPPVLRPPYKLVHAISRGRAINSDQIIELKSCGTNAFSIQKTMPQLWFSQTKHLCVGYHKDGLLTKDLEMRDMTEELSKWEENNQESLKNMIRIIKEIKDIARTARKVTVICSAINRVKCLSVYRRNGRAMTIRPEVKTRCWKN</sequence>
<feature type="domain" description="RAI1-like" evidence="2">
    <location>
        <begin position="109"/>
        <end position="219"/>
    </location>
</feature>
<feature type="compositionally biased region" description="Low complexity" evidence="1">
    <location>
        <begin position="14"/>
        <end position="25"/>
    </location>
</feature>
<organism evidence="3 4">
    <name type="scientific">Oculimacula yallundae</name>
    <dbReference type="NCBI Taxonomy" id="86028"/>
    <lineage>
        <taxon>Eukaryota</taxon>
        <taxon>Fungi</taxon>
        <taxon>Dikarya</taxon>
        <taxon>Ascomycota</taxon>
        <taxon>Pezizomycotina</taxon>
        <taxon>Leotiomycetes</taxon>
        <taxon>Helotiales</taxon>
        <taxon>Ploettnerulaceae</taxon>
        <taxon>Oculimacula</taxon>
    </lineage>
</organism>
<dbReference type="InterPro" id="IPR013961">
    <property type="entry name" value="RAI1"/>
</dbReference>
<dbReference type="PANTHER" id="PTHR35179:SF2">
    <property type="entry name" value="START DOMAIN-CONTAINING PROTEIN"/>
    <property type="match status" value="1"/>
</dbReference>
<dbReference type="Pfam" id="PF08652">
    <property type="entry name" value="RAI1"/>
    <property type="match status" value="1"/>
</dbReference>
<evidence type="ECO:0000259" key="2">
    <source>
        <dbReference type="Pfam" id="PF08652"/>
    </source>
</evidence>
<dbReference type="PANTHER" id="PTHR35179">
    <property type="entry name" value="PROTEIN CBG02620"/>
    <property type="match status" value="1"/>
</dbReference>
<keyword evidence="4" id="KW-1185">Reference proteome</keyword>
<feature type="region of interest" description="Disordered" evidence="1">
    <location>
        <begin position="14"/>
        <end position="46"/>
    </location>
</feature>
<name>A0ABR4CJ47_9HELO</name>
<comment type="caution">
    <text evidence="3">The sequence shown here is derived from an EMBL/GenBank/DDBJ whole genome shotgun (WGS) entry which is preliminary data.</text>
</comment>
<accession>A0ABR4CJ47</accession>
<evidence type="ECO:0000256" key="1">
    <source>
        <dbReference type="SAM" id="MobiDB-lite"/>
    </source>
</evidence>
<evidence type="ECO:0000313" key="4">
    <source>
        <dbReference type="Proteomes" id="UP001595075"/>
    </source>
</evidence>
<protein>
    <recommendedName>
        <fullName evidence="2">RAI1-like domain-containing protein</fullName>
    </recommendedName>
</protein>
<gene>
    <name evidence="3" type="ORF">VTL71DRAFT_15507</name>
</gene>
<proteinExistence type="predicted"/>
<reference evidence="3 4" key="1">
    <citation type="journal article" date="2024" name="Commun. Biol.">
        <title>Comparative genomic analysis of thermophilic fungi reveals convergent evolutionary adaptations and gene losses.</title>
        <authorList>
            <person name="Steindorff A.S."/>
            <person name="Aguilar-Pontes M.V."/>
            <person name="Robinson A.J."/>
            <person name="Andreopoulos B."/>
            <person name="LaButti K."/>
            <person name="Kuo A."/>
            <person name="Mondo S."/>
            <person name="Riley R."/>
            <person name="Otillar R."/>
            <person name="Haridas S."/>
            <person name="Lipzen A."/>
            <person name="Grimwood J."/>
            <person name="Schmutz J."/>
            <person name="Clum A."/>
            <person name="Reid I.D."/>
            <person name="Moisan M.C."/>
            <person name="Butler G."/>
            <person name="Nguyen T.T.M."/>
            <person name="Dewar K."/>
            <person name="Conant G."/>
            <person name="Drula E."/>
            <person name="Henrissat B."/>
            <person name="Hansel C."/>
            <person name="Singer S."/>
            <person name="Hutchinson M.I."/>
            <person name="de Vries R.P."/>
            <person name="Natvig D.O."/>
            <person name="Powell A.J."/>
            <person name="Tsang A."/>
            <person name="Grigoriev I.V."/>
        </authorList>
    </citation>
    <scope>NUCLEOTIDE SEQUENCE [LARGE SCALE GENOMIC DNA]</scope>
    <source>
        <strain evidence="3 4">CBS 494.80</strain>
    </source>
</reference>